<dbReference type="GO" id="GO:0006412">
    <property type="term" value="P:translation"/>
    <property type="evidence" value="ECO:0007669"/>
    <property type="project" value="InterPro"/>
</dbReference>
<sequence length="293" mass="33102">MRQLHSRVGPCSFPFFPGSRKIAYARIDGDMIVCSAYSSELPRYGVKVGLKNYAASYCTGLLIARRLLKKLGIDGIYAGQTEVDGDEYNVEEVMNGPGPFRCHLDVGLTRTTTGAKVFGVLKGAVDGGLLIPHSMIRFPGYDKESMEFHAEKHRDHIFGRNVANYMRLLLTSDEDAYKRQFSQFIKKGITADDYYFLNPSVHYALAIFKSIEAVFAPFSSGLTMEGMYKNAHNLIRENPSHMKSDKKFTGQQKRFNRKKLTRQERQARVVVKKAHFLKLLANGEVKTLQDIKA</sequence>
<keyword evidence="4" id="KW-0963">Cytoplasm</keyword>
<protein>
    <recommendedName>
        <fullName evidence="8">Large ribosomal subunit protein uL18</fullName>
    </recommendedName>
    <alternativeName>
        <fullName evidence="9">60S ribosomal protein L5</fullName>
    </alternativeName>
</protein>
<dbReference type="EMBL" id="CAJPEX010001043">
    <property type="protein sequence ID" value="CAG0918023.1"/>
    <property type="molecule type" value="Genomic_DNA"/>
</dbReference>
<dbReference type="Proteomes" id="UP000678499">
    <property type="component" value="Unassembled WGS sequence"/>
</dbReference>
<comment type="function">
    <text evidence="1">Component of the ribosome, a large ribonucleoprotein complex responsible for the synthesis of proteins in the cell. The small ribosomal subunit (SSU) binds messenger RNAs (mRNAs) and translates the encoded message by selecting cognate aminoacyl-transfer RNA (tRNA) molecules. The large subunit (LSU) contains the ribosomal catalytic site termed the peptidyl transferase center (PTC), which catalyzes the formation of peptide bonds, thereby polymerizing the amino acids delivered by tRNAs into a polypeptide chain. The nascent polypeptides leave the ribosome through a tunnel in the LSU and interact with protein factors that function in enzymatic processing, targeting, and the membrane insertion of nascent chains at the exit of the ribosomal tunnel.</text>
</comment>
<keyword evidence="7" id="KW-0687">Ribonucleoprotein</keyword>
<dbReference type="InterPro" id="IPR005485">
    <property type="entry name" value="Rbsml_uL18_euk_arch"/>
</dbReference>
<name>A0A7R9GD03_9CRUS</name>
<evidence type="ECO:0000259" key="10">
    <source>
        <dbReference type="Pfam" id="PF14204"/>
    </source>
</evidence>
<evidence type="ECO:0000256" key="4">
    <source>
        <dbReference type="ARBA" id="ARBA00022490"/>
    </source>
</evidence>
<dbReference type="Gene3D" id="3.30.420.100">
    <property type="match status" value="1"/>
</dbReference>
<comment type="subcellular location">
    <subcellularLocation>
        <location evidence="2">Cytoplasm</location>
    </subcellularLocation>
</comment>
<dbReference type="GO" id="GO:0022625">
    <property type="term" value="C:cytosolic large ribosomal subunit"/>
    <property type="evidence" value="ECO:0007669"/>
    <property type="project" value="TreeGrafter"/>
</dbReference>
<evidence type="ECO:0000256" key="1">
    <source>
        <dbReference type="ARBA" id="ARBA00004021"/>
    </source>
</evidence>
<evidence type="ECO:0000313" key="11">
    <source>
        <dbReference type="EMBL" id="CAD7277871.1"/>
    </source>
</evidence>
<evidence type="ECO:0000256" key="8">
    <source>
        <dbReference type="ARBA" id="ARBA00035197"/>
    </source>
</evidence>
<dbReference type="InterPro" id="IPR057268">
    <property type="entry name" value="Ribosomal_L18"/>
</dbReference>
<keyword evidence="6" id="KW-0689">Ribosomal protein</keyword>
<keyword evidence="5" id="KW-0694">RNA-binding</keyword>
<dbReference type="CDD" id="cd00432">
    <property type="entry name" value="Ribosomal_L18_L5e"/>
    <property type="match status" value="1"/>
</dbReference>
<evidence type="ECO:0000256" key="7">
    <source>
        <dbReference type="ARBA" id="ARBA00023274"/>
    </source>
</evidence>
<dbReference type="GO" id="GO:0000027">
    <property type="term" value="P:ribosomal large subunit assembly"/>
    <property type="evidence" value="ECO:0007669"/>
    <property type="project" value="TreeGrafter"/>
</dbReference>
<dbReference type="GO" id="GO:0008097">
    <property type="term" value="F:5S rRNA binding"/>
    <property type="evidence" value="ECO:0007669"/>
    <property type="project" value="InterPro"/>
</dbReference>
<evidence type="ECO:0000256" key="3">
    <source>
        <dbReference type="ARBA" id="ARBA00007116"/>
    </source>
</evidence>
<evidence type="ECO:0000256" key="9">
    <source>
        <dbReference type="ARBA" id="ARBA00035352"/>
    </source>
</evidence>
<keyword evidence="5" id="KW-0699">rRNA-binding</keyword>
<proteinExistence type="inferred from homology"/>
<dbReference type="EMBL" id="OA883080">
    <property type="protein sequence ID" value="CAD7277871.1"/>
    <property type="molecule type" value="Genomic_DNA"/>
</dbReference>
<reference evidence="11" key="1">
    <citation type="submission" date="2020-11" db="EMBL/GenBank/DDBJ databases">
        <authorList>
            <person name="Tran Van P."/>
        </authorList>
    </citation>
    <scope>NUCLEOTIDE SEQUENCE</scope>
</reference>
<evidence type="ECO:0000256" key="6">
    <source>
        <dbReference type="ARBA" id="ARBA00022980"/>
    </source>
</evidence>
<dbReference type="Pfam" id="PF17144">
    <property type="entry name" value="Ribosomal_L5e"/>
    <property type="match status" value="1"/>
</dbReference>
<organism evidence="11">
    <name type="scientific">Notodromas monacha</name>
    <dbReference type="NCBI Taxonomy" id="399045"/>
    <lineage>
        <taxon>Eukaryota</taxon>
        <taxon>Metazoa</taxon>
        <taxon>Ecdysozoa</taxon>
        <taxon>Arthropoda</taxon>
        <taxon>Crustacea</taxon>
        <taxon>Oligostraca</taxon>
        <taxon>Ostracoda</taxon>
        <taxon>Podocopa</taxon>
        <taxon>Podocopida</taxon>
        <taxon>Cypridocopina</taxon>
        <taxon>Cypridoidea</taxon>
        <taxon>Cyprididae</taxon>
        <taxon>Notodromas</taxon>
    </lineage>
</organism>
<accession>A0A7R9GD03</accession>
<dbReference type="InterPro" id="IPR025607">
    <property type="entry name" value="Ribosomal_uL18_C_euk"/>
</dbReference>
<keyword evidence="12" id="KW-1185">Reference proteome</keyword>
<dbReference type="Pfam" id="PF14204">
    <property type="entry name" value="Ribosomal_L18_c"/>
    <property type="match status" value="1"/>
</dbReference>
<feature type="domain" description="Large ribosomal subunit protein uL18 C-terminal eukaryotes" evidence="10">
    <location>
        <begin position="224"/>
        <end position="277"/>
    </location>
</feature>
<evidence type="ECO:0000256" key="5">
    <source>
        <dbReference type="ARBA" id="ARBA00022730"/>
    </source>
</evidence>
<gene>
    <name evidence="11" type="ORF">NMOB1V02_LOCUS5591</name>
</gene>
<dbReference type="SUPFAM" id="SSF53137">
    <property type="entry name" value="Translational machinery components"/>
    <property type="match status" value="1"/>
</dbReference>
<evidence type="ECO:0000256" key="2">
    <source>
        <dbReference type="ARBA" id="ARBA00004496"/>
    </source>
</evidence>
<dbReference type="PANTHER" id="PTHR23410:SF12">
    <property type="entry name" value="LARGE RIBOSOMAL SUBUNIT PROTEIN UL18"/>
    <property type="match status" value="1"/>
</dbReference>
<dbReference type="PANTHER" id="PTHR23410">
    <property type="entry name" value="RIBOSOMAL PROTEIN L5-RELATED"/>
    <property type="match status" value="1"/>
</dbReference>
<comment type="similarity">
    <text evidence="3">Belongs to the universal ribosomal protein uL18 family.</text>
</comment>
<dbReference type="GO" id="GO:0003735">
    <property type="term" value="F:structural constituent of ribosome"/>
    <property type="evidence" value="ECO:0007669"/>
    <property type="project" value="InterPro"/>
</dbReference>
<dbReference type="OrthoDB" id="1618453at2759"/>
<dbReference type="PRINTS" id="PR00058">
    <property type="entry name" value="RIBOSOMALL5"/>
</dbReference>
<evidence type="ECO:0000313" key="12">
    <source>
        <dbReference type="Proteomes" id="UP000678499"/>
    </source>
</evidence>
<dbReference type="AlphaFoldDB" id="A0A7R9GD03"/>